<dbReference type="AlphaFoldDB" id="A0A377XDZ6"/>
<evidence type="ECO:0000313" key="2">
    <source>
        <dbReference type="Proteomes" id="UP000254340"/>
    </source>
</evidence>
<reference evidence="1 2" key="1">
    <citation type="submission" date="2018-06" db="EMBL/GenBank/DDBJ databases">
        <authorList>
            <consortium name="Pathogen Informatics"/>
            <person name="Doyle S."/>
        </authorList>
    </citation>
    <scope>NUCLEOTIDE SEQUENCE [LARGE SCALE GENOMIC DNA]</scope>
    <source>
        <strain evidence="1 2">NCTC5047</strain>
    </source>
</reference>
<gene>
    <name evidence="1" type="ORF">NCTC5047_02368</name>
</gene>
<sequence>MLSLSQYSPAMETSSAARWVQNIWAFLVATGACQRTSSHHAIYMDISVSDKFRTGTHMICNNKITVWRINALTGTYRLINQTRFVI</sequence>
<dbReference type="Proteomes" id="UP000254340">
    <property type="component" value="Unassembled WGS sequence"/>
</dbReference>
<name>A0A377XDZ6_KLEPN</name>
<dbReference type="EMBL" id="UGLH01000005">
    <property type="protein sequence ID" value="STT79992.1"/>
    <property type="molecule type" value="Genomic_DNA"/>
</dbReference>
<organism evidence="1 2">
    <name type="scientific">Klebsiella pneumoniae</name>
    <dbReference type="NCBI Taxonomy" id="573"/>
    <lineage>
        <taxon>Bacteria</taxon>
        <taxon>Pseudomonadati</taxon>
        <taxon>Pseudomonadota</taxon>
        <taxon>Gammaproteobacteria</taxon>
        <taxon>Enterobacterales</taxon>
        <taxon>Enterobacteriaceae</taxon>
        <taxon>Klebsiella/Raoultella group</taxon>
        <taxon>Klebsiella</taxon>
        <taxon>Klebsiella pneumoniae complex</taxon>
    </lineage>
</organism>
<accession>A0A377XDZ6</accession>
<protein>
    <submittedName>
        <fullName evidence="1">Uncharacterized protein</fullName>
    </submittedName>
</protein>
<proteinExistence type="predicted"/>
<evidence type="ECO:0000313" key="1">
    <source>
        <dbReference type="EMBL" id="STT79992.1"/>
    </source>
</evidence>